<dbReference type="RefSeq" id="XP_007767466.1">
    <property type="nucleotide sequence ID" value="XM_007769276.1"/>
</dbReference>
<reference evidence="2" key="1">
    <citation type="journal article" date="2012" name="Science">
        <title>The Paleozoic origin of enzymatic lignin decomposition reconstructed from 31 fungal genomes.</title>
        <authorList>
            <person name="Floudas D."/>
            <person name="Binder M."/>
            <person name="Riley R."/>
            <person name="Barry K."/>
            <person name="Blanchette R.A."/>
            <person name="Henrissat B."/>
            <person name="Martinez A.T."/>
            <person name="Otillar R."/>
            <person name="Spatafora J.W."/>
            <person name="Yadav J.S."/>
            <person name="Aerts A."/>
            <person name="Benoit I."/>
            <person name="Boyd A."/>
            <person name="Carlson A."/>
            <person name="Copeland A."/>
            <person name="Coutinho P.M."/>
            <person name="de Vries R.P."/>
            <person name="Ferreira P."/>
            <person name="Findley K."/>
            <person name="Foster B."/>
            <person name="Gaskell J."/>
            <person name="Glotzer D."/>
            <person name="Gorecki P."/>
            <person name="Heitman J."/>
            <person name="Hesse C."/>
            <person name="Hori C."/>
            <person name="Igarashi K."/>
            <person name="Jurgens J.A."/>
            <person name="Kallen N."/>
            <person name="Kersten P."/>
            <person name="Kohler A."/>
            <person name="Kuees U."/>
            <person name="Kumar T.K.A."/>
            <person name="Kuo A."/>
            <person name="LaButti K."/>
            <person name="Larrondo L.F."/>
            <person name="Lindquist E."/>
            <person name="Ling A."/>
            <person name="Lombard V."/>
            <person name="Lucas S."/>
            <person name="Lundell T."/>
            <person name="Martin R."/>
            <person name="McLaughlin D.J."/>
            <person name="Morgenstern I."/>
            <person name="Morin E."/>
            <person name="Murat C."/>
            <person name="Nagy L.G."/>
            <person name="Nolan M."/>
            <person name="Ohm R.A."/>
            <person name="Patyshakuliyeva A."/>
            <person name="Rokas A."/>
            <person name="Ruiz-Duenas F.J."/>
            <person name="Sabat G."/>
            <person name="Salamov A."/>
            <person name="Samejima M."/>
            <person name="Schmutz J."/>
            <person name="Slot J.C."/>
            <person name="St John F."/>
            <person name="Stenlid J."/>
            <person name="Sun H."/>
            <person name="Sun S."/>
            <person name="Syed K."/>
            <person name="Tsang A."/>
            <person name="Wiebenga A."/>
            <person name="Young D."/>
            <person name="Pisabarro A."/>
            <person name="Eastwood D.C."/>
            <person name="Martin F."/>
            <person name="Cullen D."/>
            <person name="Grigoriev I.V."/>
            <person name="Hibbett D.S."/>
        </authorList>
    </citation>
    <scope>NUCLEOTIDE SEQUENCE [LARGE SCALE GENOMIC DNA]</scope>
    <source>
        <strain evidence="2">RWD-64-598 SS2</strain>
    </source>
</reference>
<organism evidence="1 2">
    <name type="scientific">Coniophora puteana (strain RWD-64-598)</name>
    <name type="common">Brown rot fungus</name>
    <dbReference type="NCBI Taxonomy" id="741705"/>
    <lineage>
        <taxon>Eukaryota</taxon>
        <taxon>Fungi</taxon>
        <taxon>Dikarya</taxon>
        <taxon>Basidiomycota</taxon>
        <taxon>Agaricomycotina</taxon>
        <taxon>Agaricomycetes</taxon>
        <taxon>Agaricomycetidae</taxon>
        <taxon>Boletales</taxon>
        <taxon>Coniophorineae</taxon>
        <taxon>Coniophoraceae</taxon>
        <taxon>Coniophora</taxon>
    </lineage>
</organism>
<dbReference type="EMBL" id="JH711577">
    <property type="protein sequence ID" value="EIW81810.1"/>
    <property type="molecule type" value="Genomic_DNA"/>
</dbReference>
<protein>
    <submittedName>
        <fullName evidence="1">Uncharacterized protein</fullName>
    </submittedName>
</protein>
<evidence type="ECO:0000313" key="2">
    <source>
        <dbReference type="Proteomes" id="UP000053558"/>
    </source>
</evidence>
<gene>
    <name evidence="1" type="ORF">CONPUDRAFT_72196</name>
</gene>
<accession>A0A5M3MRT7</accession>
<evidence type="ECO:0000313" key="1">
    <source>
        <dbReference type="EMBL" id="EIW81810.1"/>
    </source>
</evidence>
<dbReference type="Proteomes" id="UP000053558">
    <property type="component" value="Unassembled WGS sequence"/>
</dbReference>
<proteinExistence type="predicted"/>
<dbReference type="GeneID" id="19209003"/>
<comment type="caution">
    <text evidence="1">The sequence shown here is derived from an EMBL/GenBank/DDBJ whole genome shotgun (WGS) entry which is preliminary data.</text>
</comment>
<dbReference type="KEGG" id="cput:CONPUDRAFT_72196"/>
<sequence>MSLPFPPGLPITKESWDRQPYQQQVQWYAHLGMTVIDPALVDNNVRHRHDDSHRRTRYHPEPNPYVQHVARIEARVMARAGRPGPDVALTRPRAQTGSDLNRLLAIANVRRHILCPGWSVYGCTLYAKGCALREYEIARGRRWEKVEVDKERGGQVDCSTTFEYNVVVALIEAKNTACGYKPVQASSRSD</sequence>
<dbReference type="AlphaFoldDB" id="A0A5M3MRT7"/>
<keyword evidence="2" id="KW-1185">Reference proteome</keyword>
<name>A0A5M3MRT7_CONPW</name>